<name>A0ABQ8J2U9_DERPT</name>
<keyword evidence="2" id="KW-0472">Membrane</keyword>
<comment type="caution">
    <text evidence="3">The sequence shown here is derived from an EMBL/GenBank/DDBJ whole genome shotgun (WGS) entry which is preliminary data.</text>
</comment>
<reference evidence="3 4" key="2">
    <citation type="journal article" date="2022" name="Mol. Biol. Evol.">
        <title>Comparative Genomics Reveals Insights into the Divergent Evolution of Astigmatic Mites and Household Pest Adaptations.</title>
        <authorList>
            <person name="Xiong Q."/>
            <person name="Wan A.T."/>
            <person name="Liu X."/>
            <person name="Fung C.S."/>
            <person name="Xiao X."/>
            <person name="Malainual N."/>
            <person name="Hou J."/>
            <person name="Wang L."/>
            <person name="Wang M."/>
            <person name="Yang K.Y."/>
            <person name="Cui Y."/>
            <person name="Leung E.L."/>
            <person name="Nong W."/>
            <person name="Shin S.K."/>
            <person name="Au S.W."/>
            <person name="Jeong K.Y."/>
            <person name="Chew F.T."/>
            <person name="Hui J.H."/>
            <person name="Leung T.F."/>
            <person name="Tungtrongchitr A."/>
            <person name="Zhong N."/>
            <person name="Liu Z."/>
            <person name="Tsui S.K."/>
        </authorList>
    </citation>
    <scope>NUCLEOTIDE SEQUENCE [LARGE SCALE GENOMIC DNA]</scope>
    <source>
        <strain evidence="3">Derp</strain>
    </source>
</reference>
<sequence>MTTTTMFITNTGNQKQKLQTLFIHNVAQLTVIVVNICENVCFFLNIISTKKKKKTVLYVENEVFFPFFPGCPKGYIESNDGKNCIKNIITSQQQYCQQQQQQWQRQQQQLNLPCDPHCSDHSAEQPPQPLEDNDDDQQLEEHYLIDELSSSSSSTPDASNTNIKRMNRKKNKQPSILNAQKFQLEYYGLFFIILIILIPLNIPCK</sequence>
<proteinExistence type="predicted"/>
<gene>
    <name evidence="3" type="ORF">DERP_013872</name>
</gene>
<evidence type="ECO:0000256" key="1">
    <source>
        <dbReference type="SAM" id="MobiDB-lite"/>
    </source>
</evidence>
<feature type="transmembrane region" description="Helical" evidence="2">
    <location>
        <begin position="26"/>
        <end position="47"/>
    </location>
</feature>
<evidence type="ECO:0000313" key="4">
    <source>
        <dbReference type="Proteomes" id="UP000887458"/>
    </source>
</evidence>
<evidence type="ECO:0000256" key="2">
    <source>
        <dbReference type="SAM" id="Phobius"/>
    </source>
</evidence>
<evidence type="ECO:0000313" key="3">
    <source>
        <dbReference type="EMBL" id="KAH9416901.1"/>
    </source>
</evidence>
<accession>A0ABQ8J2U9</accession>
<keyword evidence="2" id="KW-1133">Transmembrane helix</keyword>
<feature type="region of interest" description="Disordered" evidence="1">
    <location>
        <begin position="146"/>
        <end position="172"/>
    </location>
</feature>
<dbReference type="EMBL" id="NJHN03000085">
    <property type="protein sequence ID" value="KAH9416901.1"/>
    <property type="molecule type" value="Genomic_DNA"/>
</dbReference>
<reference evidence="3 4" key="1">
    <citation type="journal article" date="2018" name="J. Allergy Clin. Immunol.">
        <title>High-quality assembly of Dermatophagoides pteronyssinus genome and transcriptome reveals a wide range of novel allergens.</title>
        <authorList>
            <person name="Liu X.Y."/>
            <person name="Yang K.Y."/>
            <person name="Wang M.Q."/>
            <person name="Kwok J.S."/>
            <person name="Zeng X."/>
            <person name="Yang Z."/>
            <person name="Xiao X.J."/>
            <person name="Lau C.P."/>
            <person name="Li Y."/>
            <person name="Huang Z.M."/>
            <person name="Ba J.G."/>
            <person name="Yim A.K."/>
            <person name="Ouyang C.Y."/>
            <person name="Ngai S.M."/>
            <person name="Chan T.F."/>
            <person name="Leung E.L."/>
            <person name="Liu L."/>
            <person name="Liu Z.G."/>
            <person name="Tsui S.K."/>
        </authorList>
    </citation>
    <scope>NUCLEOTIDE SEQUENCE [LARGE SCALE GENOMIC DNA]</scope>
    <source>
        <strain evidence="3">Derp</strain>
    </source>
</reference>
<organism evidence="3 4">
    <name type="scientific">Dermatophagoides pteronyssinus</name>
    <name type="common">European house dust mite</name>
    <dbReference type="NCBI Taxonomy" id="6956"/>
    <lineage>
        <taxon>Eukaryota</taxon>
        <taxon>Metazoa</taxon>
        <taxon>Ecdysozoa</taxon>
        <taxon>Arthropoda</taxon>
        <taxon>Chelicerata</taxon>
        <taxon>Arachnida</taxon>
        <taxon>Acari</taxon>
        <taxon>Acariformes</taxon>
        <taxon>Sarcoptiformes</taxon>
        <taxon>Astigmata</taxon>
        <taxon>Psoroptidia</taxon>
        <taxon>Analgoidea</taxon>
        <taxon>Pyroglyphidae</taxon>
        <taxon>Dermatophagoidinae</taxon>
        <taxon>Dermatophagoides</taxon>
    </lineage>
</organism>
<feature type="compositionally biased region" description="Polar residues" evidence="1">
    <location>
        <begin position="155"/>
        <end position="164"/>
    </location>
</feature>
<keyword evidence="2" id="KW-0812">Transmembrane</keyword>
<protein>
    <submittedName>
        <fullName evidence="3">Uncharacterized protein</fullName>
    </submittedName>
</protein>
<dbReference type="Proteomes" id="UP000887458">
    <property type="component" value="Unassembled WGS sequence"/>
</dbReference>
<keyword evidence="4" id="KW-1185">Reference proteome</keyword>
<feature type="transmembrane region" description="Helical" evidence="2">
    <location>
        <begin position="184"/>
        <end position="202"/>
    </location>
</feature>